<evidence type="ECO:0000313" key="9">
    <source>
        <dbReference type="EMBL" id="MBO1109183.1"/>
    </source>
</evidence>
<accession>A0A8I2B614</accession>
<evidence type="ECO:0000256" key="3">
    <source>
        <dbReference type="ARBA" id="ARBA00012865"/>
    </source>
</evidence>
<comment type="caution">
    <text evidence="9">The sequence shown here is derived from an EMBL/GenBank/DDBJ whole genome shotgun (WGS) entry which is preliminary data.</text>
</comment>
<dbReference type="Gene3D" id="3.40.710.10">
    <property type="entry name" value="DD-peptidase/beta-lactamase superfamily"/>
    <property type="match status" value="1"/>
</dbReference>
<dbReference type="NCBIfam" id="NF033103">
    <property type="entry name" value="bla_class_A"/>
    <property type="match status" value="1"/>
</dbReference>
<dbReference type="EMBL" id="JAFNAA010000015">
    <property type="protein sequence ID" value="MBO1109183.1"/>
    <property type="molecule type" value="Genomic_DNA"/>
</dbReference>
<evidence type="ECO:0000256" key="1">
    <source>
        <dbReference type="ARBA" id="ARBA00001526"/>
    </source>
</evidence>
<dbReference type="PROSITE" id="PS00146">
    <property type="entry name" value="BETA_LACTAMASE_A"/>
    <property type="match status" value="1"/>
</dbReference>
<dbReference type="PANTHER" id="PTHR35333">
    <property type="entry name" value="BETA-LACTAMASE"/>
    <property type="match status" value="1"/>
</dbReference>
<dbReference type="Pfam" id="PF13354">
    <property type="entry name" value="Beta-lactamase2"/>
    <property type="match status" value="1"/>
</dbReference>
<comment type="catalytic activity">
    <reaction evidence="1 6">
        <text>a beta-lactam + H2O = a substituted beta-amino acid</text>
        <dbReference type="Rhea" id="RHEA:20401"/>
        <dbReference type="ChEBI" id="CHEBI:15377"/>
        <dbReference type="ChEBI" id="CHEBI:35627"/>
        <dbReference type="ChEBI" id="CHEBI:140347"/>
        <dbReference type="EC" id="3.5.2.6"/>
    </reaction>
</comment>
<sequence>MKVLGLTFFRAAAVVISCWSFAGLAQSSLVKAQDTAALSAQVKSVEQTLGARVGVSVFIPSQGVVWNYHGDQRFPMMSTFKTLACAKMLSDVDAGKLTLNDTVKVRSEDLMEYSPVLRPLAGTDITLQAACQATMETSDNTAANLVLEKIGGPAALTAYLQSIGDNVTRLDRNEPTLNEAAKNDPRDTTTPNAINHTLNTLVLGETLSSASRQQLKTWMHDNKVADGLLRSVLPQGVQIADRSGAGGFGSRGITALVWSAQQEPMFVSIYLTQTEATFDERNAAIVTIGKSVFDTFLTR</sequence>
<dbReference type="PRINTS" id="PR00118">
    <property type="entry name" value="BLACTAMASEA"/>
</dbReference>
<protein>
    <recommendedName>
        <fullName evidence="3 6">Beta-lactamase</fullName>
        <ecNumber evidence="3 6">3.5.2.6</ecNumber>
    </recommendedName>
</protein>
<dbReference type="AlphaFoldDB" id="A0A8I2B614"/>
<feature type="signal peptide" evidence="7">
    <location>
        <begin position="1"/>
        <end position="32"/>
    </location>
</feature>
<feature type="chain" id="PRO_5034675254" description="Beta-lactamase" evidence="7">
    <location>
        <begin position="33"/>
        <end position="299"/>
    </location>
</feature>
<reference evidence="9" key="1">
    <citation type="submission" date="2021-03" db="EMBL/GenBank/DDBJ databases">
        <title>Plesiomonas shigelloides zfcc0051, isolated from zebrafish feces.</title>
        <authorList>
            <person name="Vanderhoek Z."/>
            <person name="Gaulke C."/>
        </authorList>
    </citation>
    <scope>NUCLEOTIDE SEQUENCE</scope>
    <source>
        <strain evidence="9">Zfcc0051</strain>
    </source>
</reference>
<dbReference type="PANTHER" id="PTHR35333:SF3">
    <property type="entry name" value="BETA-LACTAMASE-TYPE TRANSPEPTIDASE FOLD CONTAINING PROTEIN"/>
    <property type="match status" value="1"/>
</dbReference>
<dbReference type="EC" id="3.5.2.6" evidence="3 6"/>
<dbReference type="SUPFAM" id="SSF56601">
    <property type="entry name" value="beta-lactamase/transpeptidase-like"/>
    <property type="match status" value="1"/>
</dbReference>
<proteinExistence type="inferred from homology"/>
<name>A0A8I2B614_PLESH</name>
<keyword evidence="5 6" id="KW-0046">Antibiotic resistance</keyword>
<dbReference type="InterPro" id="IPR023650">
    <property type="entry name" value="Beta-lactam_class-A_AS"/>
</dbReference>
<dbReference type="InterPro" id="IPR045155">
    <property type="entry name" value="Beta-lactam_cat"/>
</dbReference>
<evidence type="ECO:0000256" key="5">
    <source>
        <dbReference type="ARBA" id="ARBA00023251"/>
    </source>
</evidence>
<comment type="similarity">
    <text evidence="2 6">Belongs to the class-A beta-lactamase family.</text>
</comment>
<keyword evidence="7" id="KW-0732">Signal</keyword>
<evidence type="ECO:0000256" key="6">
    <source>
        <dbReference type="RuleBase" id="RU361140"/>
    </source>
</evidence>
<evidence type="ECO:0000256" key="7">
    <source>
        <dbReference type="SAM" id="SignalP"/>
    </source>
</evidence>
<gene>
    <name evidence="9" type="primary">bla</name>
    <name evidence="9" type="ORF">J2R62_13355</name>
</gene>
<evidence type="ECO:0000256" key="4">
    <source>
        <dbReference type="ARBA" id="ARBA00022801"/>
    </source>
</evidence>
<evidence type="ECO:0000256" key="2">
    <source>
        <dbReference type="ARBA" id="ARBA00009009"/>
    </source>
</evidence>
<organism evidence="9 10">
    <name type="scientific">Plesiomonas shigelloides</name>
    <name type="common">Aeromonas shigelloides</name>
    <dbReference type="NCBI Taxonomy" id="703"/>
    <lineage>
        <taxon>Bacteria</taxon>
        <taxon>Pseudomonadati</taxon>
        <taxon>Pseudomonadota</taxon>
        <taxon>Gammaproteobacteria</taxon>
        <taxon>Enterobacterales</taxon>
        <taxon>Enterobacteriaceae</taxon>
        <taxon>Plesiomonas</taxon>
    </lineage>
</organism>
<dbReference type="Proteomes" id="UP000664658">
    <property type="component" value="Unassembled WGS sequence"/>
</dbReference>
<dbReference type="InterPro" id="IPR012338">
    <property type="entry name" value="Beta-lactam/transpept-like"/>
</dbReference>
<feature type="domain" description="Beta-lactamase class A catalytic" evidence="8">
    <location>
        <begin position="63"/>
        <end position="270"/>
    </location>
</feature>
<dbReference type="GO" id="GO:0008800">
    <property type="term" value="F:beta-lactamase activity"/>
    <property type="evidence" value="ECO:0007669"/>
    <property type="project" value="UniProtKB-UniRule"/>
</dbReference>
<dbReference type="GO" id="GO:0030655">
    <property type="term" value="P:beta-lactam antibiotic catabolic process"/>
    <property type="evidence" value="ECO:0007669"/>
    <property type="project" value="InterPro"/>
</dbReference>
<keyword evidence="4 6" id="KW-0378">Hydrolase</keyword>
<dbReference type="InterPro" id="IPR000871">
    <property type="entry name" value="Beta-lactam_class-A"/>
</dbReference>
<evidence type="ECO:0000313" key="10">
    <source>
        <dbReference type="Proteomes" id="UP000664658"/>
    </source>
</evidence>
<evidence type="ECO:0000259" key="8">
    <source>
        <dbReference type="Pfam" id="PF13354"/>
    </source>
</evidence>
<dbReference type="GO" id="GO:0046677">
    <property type="term" value="P:response to antibiotic"/>
    <property type="evidence" value="ECO:0007669"/>
    <property type="project" value="UniProtKB-UniRule"/>
</dbReference>